<dbReference type="NCBIfam" id="TIGR01552">
    <property type="entry name" value="phd_fam"/>
    <property type="match status" value="1"/>
</dbReference>
<evidence type="ECO:0000256" key="1">
    <source>
        <dbReference type="ARBA" id="ARBA00009981"/>
    </source>
</evidence>
<evidence type="ECO:0000256" key="2">
    <source>
        <dbReference type="RuleBase" id="RU362080"/>
    </source>
</evidence>
<dbReference type="Proteomes" id="UP000178859">
    <property type="component" value="Unassembled WGS sequence"/>
</dbReference>
<evidence type="ECO:0000313" key="4">
    <source>
        <dbReference type="Proteomes" id="UP000178859"/>
    </source>
</evidence>
<organism evidence="3 4">
    <name type="scientific">Candidatus Daviesbacteria bacterium RIFCSPLOWO2_02_FULL_36_7</name>
    <dbReference type="NCBI Taxonomy" id="1797792"/>
    <lineage>
        <taxon>Bacteria</taxon>
        <taxon>Candidatus Daviesiibacteriota</taxon>
    </lineage>
</organism>
<dbReference type="AlphaFoldDB" id="A0A1F5MHW9"/>
<dbReference type="SUPFAM" id="SSF143120">
    <property type="entry name" value="YefM-like"/>
    <property type="match status" value="1"/>
</dbReference>
<evidence type="ECO:0000313" key="3">
    <source>
        <dbReference type="EMBL" id="OGE64929.1"/>
    </source>
</evidence>
<dbReference type="InterPro" id="IPR036165">
    <property type="entry name" value="YefM-like_sf"/>
</dbReference>
<comment type="function">
    <text evidence="2">Antitoxin component of a type II toxin-antitoxin (TA) system.</text>
</comment>
<dbReference type="InterPro" id="IPR006442">
    <property type="entry name" value="Antitoxin_Phd/YefM"/>
</dbReference>
<accession>A0A1F5MHW9</accession>
<reference evidence="3 4" key="1">
    <citation type="journal article" date="2016" name="Nat. Commun.">
        <title>Thousands of microbial genomes shed light on interconnected biogeochemical processes in an aquifer system.</title>
        <authorList>
            <person name="Anantharaman K."/>
            <person name="Brown C.T."/>
            <person name="Hug L.A."/>
            <person name="Sharon I."/>
            <person name="Castelle C.J."/>
            <person name="Probst A.J."/>
            <person name="Thomas B.C."/>
            <person name="Singh A."/>
            <person name="Wilkins M.J."/>
            <person name="Karaoz U."/>
            <person name="Brodie E.L."/>
            <person name="Williams K.H."/>
            <person name="Hubbard S.S."/>
            <person name="Banfield J.F."/>
        </authorList>
    </citation>
    <scope>NUCLEOTIDE SEQUENCE [LARGE SCALE GENOMIC DNA]</scope>
</reference>
<sequence length="100" mass="11196">MQTLTLGNILQNKFIGTDYLRKSLSEILDKLPEEKKLVITQNGQPKGVLIDINSYLEYEELLEQIADSDPKLIKRINAALADVKKNGGIPAEEVFKQLGI</sequence>
<proteinExistence type="inferred from homology"/>
<comment type="similarity">
    <text evidence="1 2">Belongs to the phD/YefM antitoxin family.</text>
</comment>
<protein>
    <recommendedName>
        <fullName evidence="2">Antitoxin</fullName>
    </recommendedName>
</protein>
<comment type="caution">
    <text evidence="3">The sequence shown here is derived from an EMBL/GenBank/DDBJ whole genome shotgun (WGS) entry which is preliminary data.</text>
</comment>
<dbReference type="Pfam" id="PF02604">
    <property type="entry name" value="PhdYeFM_antitox"/>
    <property type="match status" value="1"/>
</dbReference>
<gene>
    <name evidence="3" type="ORF">A3I48_00765</name>
</gene>
<dbReference type="EMBL" id="MFDT01000019">
    <property type="protein sequence ID" value="OGE64929.1"/>
    <property type="molecule type" value="Genomic_DNA"/>
</dbReference>
<name>A0A1F5MHW9_9BACT</name>